<evidence type="ECO:0000313" key="2">
    <source>
        <dbReference type="EMBL" id="CAD8659753.1"/>
    </source>
</evidence>
<sequence>MRKNNPVCWGLFVISGLIQPVDVAGQSPCSQCCKNGASSCTYASAASQGMTTLYSCCGMDKLTSAFYCCPTQVNNVNYQCAIGGPLNRCDVRPSPYPPPPRPP</sequence>
<dbReference type="AlphaFoldDB" id="A0A7S0N620"/>
<feature type="signal peptide" evidence="1">
    <location>
        <begin position="1"/>
        <end position="25"/>
    </location>
</feature>
<keyword evidence="1" id="KW-0732">Signal</keyword>
<accession>A0A7S0N620</accession>
<evidence type="ECO:0000256" key="1">
    <source>
        <dbReference type="SAM" id="SignalP"/>
    </source>
</evidence>
<proteinExistence type="predicted"/>
<dbReference type="EMBL" id="HBEZ01057283">
    <property type="protein sequence ID" value="CAD8659753.1"/>
    <property type="molecule type" value="Transcribed_RNA"/>
</dbReference>
<gene>
    <name evidence="2" type="ORF">CCUR1050_LOCUS31432</name>
</gene>
<name>A0A7S0N620_9CRYP</name>
<protein>
    <submittedName>
        <fullName evidence="2">Uncharacterized protein</fullName>
    </submittedName>
</protein>
<organism evidence="2">
    <name type="scientific">Cryptomonas curvata</name>
    <dbReference type="NCBI Taxonomy" id="233186"/>
    <lineage>
        <taxon>Eukaryota</taxon>
        <taxon>Cryptophyceae</taxon>
        <taxon>Cryptomonadales</taxon>
        <taxon>Cryptomonadaceae</taxon>
        <taxon>Cryptomonas</taxon>
    </lineage>
</organism>
<reference evidence="2" key="1">
    <citation type="submission" date="2021-01" db="EMBL/GenBank/DDBJ databases">
        <authorList>
            <person name="Corre E."/>
            <person name="Pelletier E."/>
            <person name="Niang G."/>
            <person name="Scheremetjew M."/>
            <person name="Finn R."/>
            <person name="Kale V."/>
            <person name="Holt S."/>
            <person name="Cochrane G."/>
            <person name="Meng A."/>
            <person name="Brown T."/>
            <person name="Cohen L."/>
        </authorList>
    </citation>
    <scope>NUCLEOTIDE SEQUENCE</scope>
    <source>
        <strain evidence="2">CCAP979/52</strain>
    </source>
</reference>
<feature type="chain" id="PRO_5031058176" evidence="1">
    <location>
        <begin position="26"/>
        <end position="103"/>
    </location>
</feature>